<organism evidence="2 3">
    <name type="scientific">Funiculus sociatus GB2-A5</name>
    <dbReference type="NCBI Taxonomy" id="2933946"/>
    <lineage>
        <taxon>Bacteria</taxon>
        <taxon>Bacillati</taxon>
        <taxon>Cyanobacteriota</taxon>
        <taxon>Cyanophyceae</taxon>
        <taxon>Coleofasciculales</taxon>
        <taxon>Coleofasciculaceae</taxon>
        <taxon>Funiculus</taxon>
    </lineage>
</organism>
<reference evidence="2 3" key="1">
    <citation type="submission" date="2022-04" db="EMBL/GenBank/DDBJ databases">
        <title>Positive selection, recombination, and allopatry shape intraspecific diversity of widespread and dominant cyanobacteria.</title>
        <authorList>
            <person name="Wei J."/>
            <person name="Shu W."/>
            <person name="Hu C."/>
        </authorList>
    </citation>
    <scope>NUCLEOTIDE SEQUENCE [LARGE SCALE GENOMIC DNA]</scope>
    <source>
        <strain evidence="2 3">GB2-A5</strain>
    </source>
</reference>
<dbReference type="Gene3D" id="3.40.50.12140">
    <property type="entry name" value="Domain of unknown function DUF4159"/>
    <property type="match status" value="1"/>
</dbReference>
<gene>
    <name evidence="2" type="ORF">NDI37_09525</name>
</gene>
<proteinExistence type="predicted"/>
<comment type="caution">
    <text evidence="2">The sequence shown here is derived from an EMBL/GenBank/DDBJ whole genome shotgun (WGS) entry which is preliminary data.</text>
</comment>
<feature type="domain" description="DUF4159" evidence="1">
    <location>
        <begin position="226"/>
        <end position="378"/>
    </location>
</feature>
<evidence type="ECO:0000313" key="3">
    <source>
        <dbReference type="Proteomes" id="UP001442494"/>
    </source>
</evidence>
<dbReference type="Proteomes" id="UP001442494">
    <property type="component" value="Unassembled WGS sequence"/>
</dbReference>
<protein>
    <submittedName>
        <fullName evidence="2">DUF4159 domain-containing protein</fullName>
    </submittedName>
</protein>
<name>A0ABV0JMP4_9CYAN</name>
<sequence length="414" mass="46736">MFPPPSTNPLERLHVTDGLLMNADRWRRSHEYHRQRQNIHYQSLNQPGIVSGLGVHLISAPADVAPQFRDGRWLQIQPGIAIDLMGNPIVVPEPIEFRVSGEMAQNPQMVYLVVSYVDPEKLRRKESREFERETFRIDEKMAPPSDLEVELCRILLQPEAEQLENPKDVFFPTVNSLDLRYRTVARSRPAAVVRVAHIMRSQPADERSFTNLSYLLDSVAALYPSLQGEDTIGRVTLADSKISDYDLLYLTGKRSLYLNQQEFEALRNYLDTGGILLVDAPTDAINLIESVMAITQQLGTPLEDIKRLSRNHPLRTKPFLFAALPTLNNQQIQIGYGGGIILVIGELSAAWGLDDKLLLSRETIRTAQELGINLLHFAQARRQMTQLIKAGSVVAIAPETPVSKRQAIFDKLQF</sequence>
<dbReference type="EMBL" id="JAMPKK010000016">
    <property type="protein sequence ID" value="MEP0864709.1"/>
    <property type="molecule type" value="Genomic_DNA"/>
</dbReference>
<dbReference type="RefSeq" id="WP_190427017.1">
    <property type="nucleotide sequence ID" value="NZ_JAMPKK010000016.1"/>
</dbReference>
<evidence type="ECO:0000259" key="1">
    <source>
        <dbReference type="Pfam" id="PF13709"/>
    </source>
</evidence>
<accession>A0ABV0JMP4</accession>
<keyword evidence="3" id="KW-1185">Reference proteome</keyword>
<evidence type="ECO:0000313" key="2">
    <source>
        <dbReference type="EMBL" id="MEP0864709.1"/>
    </source>
</evidence>
<dbReference type="Pfam" id="PF13709">
    <property type="entry name" value="DUF4159"/>
    <property type="match status" value="1"/>
</dbReference>
<dbReference type="InterPro" id="IPR025297">
    <property type="entry name" value="DUF4159"/>
</dbReference>